<gene>
    <name evidence="2" type="ORF">LCGC14_1237740</name>
</gene>
<feature type="compositionally biased region" description="Low complexity" evidence="1">
    <location>
        <begin position="74"/>
        <end position="86"/>
    </location>
</feature>
<protein>
    <submittedName>
        <fullName evidence="2">Uncharacterized protein</fullName>
    </submittedName>
</protein>
<evidence type="ECO:0000313" key="2">
    <source>
        <dbReference type="EMBL" id="KKM90514.1"/>
    </source>
</evidence>
<sequence length="164" mass="17445">AERAAKEAIERAERVAEAQTELDGLIATSEDNQVTVDLLYMMLDEDNPTEEQAQVWRAKITSIEATIAGATREAAEAAAKAQMEASAPPPPPPMAPEKVKGEVTGWSYDVEVNDLKALCKAIGEGKVATAAVKPAHGKLNSYAKDGIELPGCAITKEPTSHYRG</sequence>
<dbReference type="AlphaFoldDB" id="A0A0F9L6R9"/>
<name>A0A0F9L6R9_9ZZZZ</name>
<proteinExistence type="predicted"/>
<accession>A0A0F9L6R9</accession>
<dbReference type="EMBL" id="LAZR01006661">
    <property type="protein sequence ID" value="KKM90514.1"/>
    <property type="molecule type" value="Genomic_DNA"/>
</dbReference>
<organism evidence="2">
    <name type="scientific">marine sediment metagenome</name>
    <dbReference type="NCBI Taxonomy" id="412755"/>
    <lineage>
        <taxon>unclassified sequences</taxon>
        <taxon>metagenomes</taxon>
        <taxon>ecological metagenomes</taxon>
    </lineage>
</organism>
<feature type="region of interest" description="Disordered" evidence="1">
    <location>
        <begin position="74"/>
        <end position="99"/>
    </location>
</feature>
<feature type="non-terminal residue" evidence="2">
    <location>
        <position position="1"/>
    </location>
</feature>
<evidence type="ECO:0000256" key="1">
    <source>
        <dbReference type="SAM" id="MobiDB-lite"/>
    </source>
</evidence>
<comment type="caution">
    <text evidence="2">The sequence shown here is derived from an EMBL/GenBank/DDBJ whole genome shotgun (WGS) entry which is preliminary data.</text>
</comment>
<reference evidence="2" key="1">
    <citation type="journal article" date="2015" name="Nature">
        <title>Complex archaea that bridge the gap between prokaryotes and eukaryotes.</title>
        <authorList>
            <person name="Spang A."/>
            <person name="Saw J.H."/>
            <person name="Jorgensen S.L."/>
            <person name="Zaremba-Niedzwiedzka K."/>
            <person name="Martijn J."/>
            <person name="Lind A.E."/>
            <person name="van Eijk R."/>
            <person name="Schleper C."/>
            <person name="Guy L."/>
            <person name="Ettema T.J."/>
        </authorList>
    </citation>
    <scope>NUCLEOTIDE SEQUENCE</scope>
</reference>